<dbReference type="SUPFAM" id="SSF53474">
    <property type="entry name" value="alpha/beta-Hydrolases"/>
    <property type="match status" value="1"/>
</dbReference>
<dbReference type="InterPro" id="IPR008220">
    <property type="entry name" value="HAT_MetX-like"/>
</dbReference>
<dbReference type="InterPro" id="IPR029058">
    <property type="entry name" value="AB_hydrolase_fold"/>
</dbReference>
<dbReference type="Pfam" id="PF00561">
    <property type="entry name" value="Abhydrolase_1"/>
    <property type="match status" value="1"/>
</dbReference>
<dbReference type="PANTHER" id="PTHR32268">
    <property type="entry name" value="HOMOSERINE O-ACETYLTRANSFERASE"/>
    <property type="match status" value="1"/>
</dbReference>
<accession>A0A9W8AK88</accession>
<dbReference type="InterPro" id="IPR000073">
    <property type="entry name" value="AB_hydrolase_1"/>
</dbReference>
<keyword evidence="4" id="KW-0808">Transferase</keyword>
<dbReference type="AlphaFoldDB" id="A0A9W8AK88"/>
<feature type="region of interest" description="Disordered" evidence="2">
    <location>
        <begin position="279"/>
        <end position="299"/>
    </location>
</feature>
<keyword evidence="5" id="KW-1185">Reference proteome</keyword>
<protein>
    <submittedName>
        <fullName evidence="4">Homoserine O-acetyltransferase</fullName>
        <ecNumber evidence="4">2.3.1.31</ecNumber>
    </submittedName>
</protein>
<dbReference type="PANTHER" id="PTHR32268:SF16">
    <property type="entry name" value="SERINE O-SUCCINYLTRANSFERASE"/>
    <property type="match status" value="1"/>
</dbReference>
<dbReference type="PIRSF" id="PIRSF000443">
    <property type="entry name" value="Homoser_Ac_trans"/>
    <property type="match status" value="1"/>
</dbReference>
<evidence type="ECO:0000259" key="3">
    <source>
        <dbReference type="Pfam" id="PF00561"/>
    </source>
</evidence>
<name>A0A9W8AK88_9FUNG</name>
<evidence type="ECO:0000313" key="4">
    <source>
        <dbReference type="EMBL" id="KAJ1928517.1"/>
    </source>
</evidence>
<feature type="compositionally biased region" description="Low complexity" evidence="2">
    <location>
        <begin position="390"/>
        <end position="422"/>
    </location>
</feature>
<dbReference type="EMBL" id="JANBPT010000070">
    <property type="protein sequence ID" value="KAJ1928517.1"/>
    <property type="molecule type" value="Genomic_DNA"/>
</dbReference>
<dbReference type="GO" id="GO:0009001">
    <property type="term" value="F:serine O-acetyltransferase activity"/>
    <property type="evidence" value="ECO:0007669"/>
    <property type="project" value="TreeGrafter"/>
</dbReference>
<dbReference type="Gene3D" id="3.40.50.1820">
    <property type="entry name" value="alpha/beta hydrolase"/>
    <property type="match status" value="1"/>
</dbReference>
<keyword evidence="4" id="KW-0012">Acyltransferase</keyword>
<dbReference type="OrthoDB" id="444135at2759"/>
<evidence type="ECO:0000256" key="1">
    <source>
        <dbReference type="ARBA" id="ARBA00006886"/>
    </source>
</evidence>
<reference evidence="4" key="1">
    <citation type="submission" date="2022-07" db="EMBL/GenBank/DDBJ databases">
        <title>Phylogenomic reconstructions and comparative analyses of Kickxellomycotina fungi.</title>
        <authorList>
            <person name="Reynolds N.K."/>
            <person name="Stajich J.E."/>
            <person name="Barry K."/>
            <person name="Grigoriev I.V."/>
            <person name="Crous P."/>
            <person name="Smith M.E."/>
        </authorList>
    </citation>
    <scope>NUCLEOTIDE SEQUENCE</scope>
    <source>
        <strain evidence="4">RSA 861</strain>
    </source>
</reference>
<sequence>MQPPDAKRIFPCVDRMEERTRQLQNDPVAASQVDNRAPVGHHSFVHDRPFLCDYGGWLPQGFRLAYETWGTLNAGQTNAILIHTGLSANSHARSHAANPAPGWWERFIGPGQAIDTDKFFVVCTNVLGSCYGSTGPSSRDPVTTRRYATTFPILTIHDMVRAQFHLLDHLGIYRLHASVGASMGGMQSLAAAVMYPDRVGRLVTISACARSHPYSIALRHVQRQVLMSDPHWRKGHYYHDDDGGIPPHAGMKLAREIATISYRSGPEWGKRFGRKRLDPAAAASTAGGGGKPPTSLAADDHRLPEFCPDFLIESYLDHQGEKFCLQYDPNSLLYISKAMDLFDLSGPALRSLLDHRHRNLAQHADDGPALRAEEAAAYPGIPRSPLVTGPSPSASQASQPPTPTDAAPARTLLDTSSPSSSPACHLSAHHYHHHRTDAEPHGNIDQLEDAYGDELNLIEGLRAIQIPTLVLGVKSDILFPVWQQQEIAQALRRGGNQRVTYYELDSIYGHDTFLLDLTNTGAAVKGHLENLVIV</sequence>
<gene>
    <name evidence="4" type="primary">cys2_1</name>
    <name evidence="4" type="ORF">IWQ60_001991</name>
</gene>
<dbReference type="GO" id="GO:0009086">
    <property type="term" value="P:methionine biosynthetic process"/>
    <property type="evidence" value="ECO:0007669"/>
    <property type="project" value="TreeGrafter"/>
</dbReference>
<evidence type="ECO:0000256" key="2">
    <source>
        <dbReference type="SAM" id="MobiDB-lite"/>
    </source>
</evidence>
<dbReference type="NCBIfam" id="NF001209">
    <property type="entry name" value="PRK00175.1"/>
    <property type="match status" value="1"/>
</dbReference>
<feature type="domain" description="AB hydrolase-1" evidence="3">
    <location>
        <begin position="79"/>
        <end position="287"/>
    </location>
</feature>
<feature type="region of interest" description="Disordered" evidence="2">
    <location>
        <begin position="380"/>
        <end position="442"/>
    </location>
</feature>
<dbReference type="GO" id="GO:0004414">
    <property type="term" value="F:homoserine O-acetyltransferase activity"/>
    <property type="evidence" value="ECO:0007669"/>
    <property type="project" value="UniProtKB-EC"/>
</dbReference>
<dbReference type="NCBIfam" id="TIGR01392">
    <property type="entry name" value="homoserO_Ac_trn"/>
    <property type="match status" value="1"/>
</dbReference>
<organism evidence="4 5">
    <name type="scientific">Tieghemiomyces parasiticus</name>
    <dbReference type="NCBI Taxonomy" id="78921"/>
    <lineage>
        <taxon>Eukaryota</taxon>
        <taxon>Fungi</taxon>
        <taxon>Fungi incertae sedis</taxon>
        <taxon>Zoopagomycota</taxon>
        <taxon>Kickxellomycotina</taxon>
        <taxon>Dimargaritomycetes</taxon>
        <taxon>Dimargaritales</taxon>
        <taxon>Dimargaritaceae</taxon>
        <taxon>Tieghemiomyces</taxon>
    </lineage>
</organism>
<dbReference type="HAMAP" id="MF_00296">
    <property type="entry name" value="MetX_acyltransf"/>
    <property type="match status" value="1"/>
</dbReference>
<dbReference type="GO" id="GO:0005739">
    <property type="term" value="C:mitochondrion"/>
    <property type="evidence" value="ECO:0007669"/>
    <property type="project" value="TreeGrafter"/>
</dbReference>
<dbReference type="Proteomes" id="UP001150569">
    <property type="component" value="Unassembled WGS sequence"/>
</dbReference>
<dbReference type="GO" id="GO:0009092">
    <property type="term" value="P:homoserine metabolic process"/>
    <property type="evidence" value="ECO:0007669"/>
    <property type="project" value="TreeGrafter"/>
</dbReference>
<evidence type="ECO:0000313" key="5">
    <source>
        <dbReference type="Proteomes" id="UP001150569"/>
    </source>
</evidence>
<dbReference type="GO" id="GO:0006535">
    <property type="term" value="P:cysteine biosynthetic process from serine"/>
    <property type="evidence" value="ECO:0007669"/>
    <property type="project" value="TreeGrafter"/>
</dbReference>
<dbReference type="EC" id="2.3.1.31" evidence="4"/>
<proteinExistence type="inferred from homology"/>
<comment type="similarity">
    <text evidence="1">Belongs to the AB hydrolase superfamily. MetX family.</text>
</comment>
<comment type="caution">
    <text evidence="4">The sequence shown here is derived from an EMBL/GenBank/DDBJ whole genome shotgun (WGS) entry which is preliminary data.</text>
</comment>